<dbReference type="GO" id="GO:0005886">
    <property type="term" value="C:plasma membrane"/>
    <property type="evidence" value="ECO:0007669"/>
    <property type="project" value="UniProtKB-ARBA"/>
</dbReference>
<dbReference type="PANTHER" id="PTHR34857">
    <property type="entry name" value="SLL0384 PROTEIN"/>
    <property type="match status" value="1"/>
</dbReference>
<evidence type="ECO:0000256" key="2">
    <source>
        <dbReference type="ARBA" id="ARBA00022475"/>
    </source>
</evidence>
<evidence type="ECO:0000256" key="5">
    <source>
        <dbReference type="ARBA" id="ARBA00023136"/>
    </source>
</evidence>
<evidence type="ECO:0000256" key="1">
    <source>
        <dbReference type="ARBA" id="ARBA00004141"/>
    </source>
</evidence>
<accession>A0A417YTJ6</accession>
<keyword evidence="2" id="KW-1003">Cell membrane</keyword>
<evidence type="ECO:0000256" key="4">
    <source>
        <dbReference type="ARBA" id="ARBA00022989"/>
    </source>
</evidence>
<evidence type="ECO:0000313" key="8">
    <source>
        <dbReference type="Proteomes" id="UP000284416"/>
    </source>
</evidence>
<dbReference type="EMBL" id="QWEG01000007">
    <property type="protein sequence ID" value="RHW40395.1"/>
    <property type="molecule type" value="Genomic_DNA"/>
</dbReference>
<evidence type="ECO:0000313" key="7">
    <source>
        <dbReference type="EMBL" id="RHW40395.1"/>
    </source>
</evidence>
<dbReference type="PANTHER" id="PTHR34857:SF2">
    <property type="entry name" value="SLL0384 PROTEIN"/>
    <property type="match status" value="1"/>
</dbReference>
<dbReference type="Pfam" id="PF02361">
    <property type="entry name" value="CbiQ"/>
    <property type="match status" value="1"/>
</dbReference>
<protein>
    <submittedName>
        <fullName evidence="7">Energy-coupling factor transporter transmembrane protein EcfT</fullName>
    </submittedName>
</protein>
<dbReference type="InterPro" id="IPR051611">
    <property type="entry name" value="ECF_transporter_component"/>
</dbReference>
<keyword evidence="8" id="KW-1185">Reference proteome</keyword>
<comment type="subcellular location">
    <subcellularLocation>
        <location evidence="1">Membrane</location>
        <topology evidence="1">Multi-pass membrane protein</topology>
    </subcellularLocation>
</comment>
<gene>
    <name evidence="7" type="ORF">D1B31_12675</name>
</gene>
<dbReference type="InterPro" id="IPR003339">
    <property type="entry name" value="ABC/ECF_trnsptr_transmembrane"/>
</dbReference>
<evidence type="ECO:0000256" key="6">
    <source>
        <dbReference type="SAM" id="Phobius"/>
    </source>
</evidence>
<comment type="caution">
    <text evidence="7">The sequence shown here is derived from an EMBL/GenBank/DDBJ whole genome shotgun (WGS) entry which is preliminary data.</text>
</comment>
<dbReference type="CDD" id="cd16914">
    <property type="entry name" value="EcfT"/>
    <property type="match status" value="1"/>
</dbReference>
<feature type="transmembrane region" description="Helical" evidence="6">
    <location>
        <begin position="65"/>
        <end position="84"/>
    </location>
</feature>
<keyword evidence="3 6" id="KW-0812">Transmembrane</keyword>
<feature type="transmembrane region" description="Helical" evidence="6">
    <location>
        <begin position="105"/>
        <end position="126"/>
    </location>
</feature>
<feature type="transmembrane region" description="Helical" evidence="6">
    <location>
        <begin position="230"/>
        <end position="251"/>
    </location>
</feature>
<dbReference type="AlphaFoldDB" id="A0A417YTJ6"/>
<evidence type="ECO:0000256" key="3">
    <source>
        <dbReference type="ARBA" id="ARBA00022692"/>
    </source>
</evidence>
<keyword evidence="5 6" id="KW-0472">Membrane</keyword>
<reference evidence="7 8" key="1">
    <citation type="journal article" date="2017" name="Int. J. Syst. Evol. Microbiol.">
        <title>Bacillus notoginsengisoli sp. nov., a novel bacterium isolated from the rhizosphere of Panax notoginseng.</title>
        <authorList>
            <person name="Zhang M.Y."/>
            <person name="Cheng J."/>
            <person name="Cai Y."/>
            <person name="Zhang T.Y."/>
            <person name="Wu Y.Y."/>
            <person name="Manikprabhu D."/>
            <person name="Li W.J."/>
            <person name="Zhang Y.X."/>
        </authorList>
    </citation>
    <scope>NUCLEOTIDE SEQUENCE [LARGE SCALE GENOMIC DNA]</scope>
    <source>
        <strain evidence="7 8">JCM 30743</strain>
    </source>
</reference>
<proteinExistence type="predicted"/>
<name>A0A417YTJ6_9BACI</name>
<feature type="transmembrane region" description="Helical" evidence="6">
    <location>
        <begin position="41"/>
        <end position="59"/>
    </location>
</feature>
<keyword evidence="4 6" id="KW-1133">Transmembrane helix</keyword>
<dbReference type="RefSeq" id="WP_118921156.1">
    <property type="nucleotide sequence ID" value="NZ_QWEG01000007.1"/>
</dbReference>
<organism evidence="7 8">
    <name type="scientific">Neobacillus notoginsengisoli</name>
    <dbReference type="NCBI Taxonomy" id="1578198"/>
    <lineage>
        <taxon>Bacteria</taxon>
        <taxon>Bacillati</taxon>
        <taxon>Bacillota</taxon>
        <taxon>Bacilli</taxon>
        <taxon>Bacillales</taxon>
        <taxon>Bacillaceae</taxon>
        <taxon>Neobacillus</taxon>
    </lineage>
</organism>
<sequence>MNFQYQPGNSFLHSVDPLNKVAWMVCISILAFIYEDTISHVILFAAVMLIAVVLAKLSVAFIFRGIWMLAVFSLGFFVLQVIFVPGKEILFSIGSLSIFKESVDFATAITFRIITVFLTSMVFVVTTDPRDLVLSLTQHLKIPYRIAYSLSIALRFIPTLESEAKVIEAAQVIRGVGKQKGLIHKIANFKRFTMPLLMSSIRRVHMTAITMEARGYGAYGTRTYTRELKVTAPSIVFSLASAAITVSLIAAKFI</sequence>
<dbReference type="Proteomes" id="UP000284416">
    <property type="component" value="Unassembled WGS sequence"/>
</dbReference>